<dbReference type="PROSITE" id="PS50206">
    <property type="entry name" value="RHODANESE_3"/>
    <property type="match status" value="1"/>
</dbReference>
<dbReference type="SUPFAM" id="SSF52821">
    <property type="entry name" value="Rhodanese/Cell cycle control phosphatase"/>
    <property type="match status" value="1"/>
</dbReference>
<gene>
    <name evidence="2" type="ORF">SAMN05660776_2295</name>
</gene>
<dbReference type="InterPro" id="IPR001763">
    <property type="entry name" value="Rhodanese-like_dom"/>
</dbReference>
<name>A0A1T5D0S2_9FLAO</name>
<dbReference type="OrthoDB" id="9800872at2"/>
<dbReference type="Gene3D" id="3.40.250.10">
    <property type="entry name" value="Rhodanese-like domain"/>
    <property type="match status" value="1"/>
</dbReference>
<dbReference type="STRING" id="241145.SAMN05660776_2295"/>
<feature type="domain" description="Rhodanese" evidence="1">
    <location>
        <begin position="8"/>
        <end position="92"/>
    </location>
</feature>
<organism evidence="2 3">
    <name type="scientific">Salegentibacter holothuriorum</name>
    <dbReference type="NCBI Taxonomy" id="241145"/>
    <lineage>
        <taxon>Bacteria</taxon>
        <taxon>Pseudomonadati</taxon>
        <taxon>Bacteroidota</taxon>
        <taxon>Flavobacteriia</taxon>
        <taxon>Flavobacteriales</taxon>
        <taxon>Flavobacteriaceae</taxon>
        <taxon>Salegentibacter</taxon>
    </lineage>
</organism>
<accession>A0A1T5D0S2</accession>
<dbReference type="Pfam" id="PF00581">
    <property type="entry name" value="Rhodanese"/>
    <property type="match status" value="1"/>
</dbReference>
<sequence length="94" mass="10232">MSKEETIKNKEGTIVDVRTHIEFMGGSVSGAVNIPLNEIPHRIDELKQMHAPLILCCASGNRSGQAANYLSQQSINCLNGGSWLEVNYLTSETA</sequence>
<dbReference type="PANTHER" id="PTHR43031">
    <property type="entry name" value="FAD-DEPENDENT OXIDOREDUCTASE"/>
    <property type="match status" value="1"/>
</dbReference>
<dbReference type="InterPro" id="IPR050229">
    <property type="entry name" value="GlpE_sulfurtransferase"/>
</dbReference>
<evidence type="ECO:0000313" key="2">
    <source>
        <dbReference type="EMBL" id="SKB65259.1"/>
    </source>
</evidence>
<evidence type="ECO:0000313" key="3">
    <source>
        <dbReference type="Proteomes" id="UP000190230"/>
    </source>
</evidence>
<reference evidence="3" key="1">
    <citation type="submission" date="2017-02" db="EMBL/GenBank/DDBJ databases">
        <authorList>
            <person name="Varghese N."/>
            <person name="Submissions S."/>
        </authorList>
    </citation>
    <scope>NUCLEOTIDE SEQUENCE [LARGE SCALE GENOMIC DNA]</scope>
    <source>
        <strain evidence="3">DSM 23405</strain>
    </source>
</reference>
<dbReference type="EMBL" id="FUYY01000004">
    <property type="protein sequence ID" value="SKB65259.1"/>
    <property type="molecule type" value="Genomic_DNA"/>
</dbReference>
<evidence type="ECO:0000259" key="1">
    <source>
        <dbReference type="PROSITE" id="PS50206"/>
    </source>
</evidence>
<dbReference type="InterPro" id="IPR036873">
    <property type="entry name" value="Rhodanese-like_dom_sf"/>
</dbReference>
<dbReference type="Proteomes" id="UP000190230">
    <property type="component" value="Unassembled WGS sequence"/>
</dbReference>
<protein>
    <submittedName>
        <fullName evidence="2">Rhodanese-like domain-containing protein</fullName>
    </submittedName>
</protein>
<dbReference type="CDD" id="cd00158">
    <property type="entry name" value="RHOD"/>
    <property type="match status" value="1"/>
</dbReference>
<dbReference type="SMART" id="SM00450">
    <property type="entry name" value="RHOD"/>
    <property type="match status" value="1"/>
</dbReference>
<dbReference type="AlphaFoldDB" id="A0A1T5D0S2"/>
<dbReference type="PANTHER" id="PTHR43031:SF18">
    <property type="entry name" value="RHODANESE-RELATED SULFURTRANSFERASES"/>
    <property type="match status" value="1"/>
</dbReference>
<proteinExistence type="predicted"/>
<keyword evidence="3" id="KW-1185">Reference proteome</keyword>